<evidence type="ECO:0000256" key="1">
    <source>
        <dbReference type="ARBA" id="ARBA00022737"/>
    </source>
</evidence>
<proteinExistence type="predicted"/>
<organism evidence="3 4">
    <name type="scientific">Sphaerobolus stellatus (strain SS14)</name>
    <dbReference type="NCBI Taxonomy" id="990650"/>
    <lineage>
        <taxon>Eukaryota</taxon>
        <taxon>Fungi</taxon>
        <taxon>Dikarya</taxon>
        <taxon>Basidiomycota</taxon>
        <taxon>Agaricomycotina</taxon>
        <taxon>Agaricomycetes</taxon>
        <taxon>Phallomycetidae</taxon>
        <taxon>Geastrales</taxon>
        <taxon>Sphaerobolaceae</taxon>
        <taxon>Sphaerobolus</taxon>
    </lineage>
</organism>
<dbReference type="SUPFAM" id="SSF117281">
    <property type="entry name" value="Kelch motif"/>
    <property type="match status" value="1"/>
</dbReference>
<dbReference type="Pfam" id="PF24681">
    <property type="entry name" value="Kelch_KLHDC2_KLHL20_DRC7"/>
    <property type="match status" value="1"/>
</dbReference>
<dbReference type="OrthoDB" id="10250130at2759"/>
<gene>
    <name evidence="3" type="ORF">M422DRAFT_177661</name>
</gene>
<feature type="non-terminal residue" evidence="3">
    <location>
        <position position="184"/>
    </location>
</feature>
<keyword evidence="1" id="KW-0677">Repeat</keyword>
<dbReference type="PANTHER" id="PTHR47435">
    <property type="entry name" value="KELCH REPEAT PROTEIN (AFU_ORTHOLOGUE AFUA_5G12780)"/>
    <property type="match status" value="1"/>
</dbReference>
<dbReference type="Proteomes" id="UP000054279">
    <property type="component" value="Unassembled WGS sequence"/>
</dbReference>
<reference evidence="3 4" key="1">
    <citation type="submission" date="2014-06" db="EMBL/GenBank/DDBJ databases">
        <title>Evolutionary Origins and Diversification of the Mycorrhizal Mutualists.</title>
        <authorList>
            <consortium name="DOE Joint Genome Institute"/>
            <consortium name="Mycorrhizal Genomics Consortium"/>
            <person name="Kohler A."/>
            <person name="Kuo A."/>
            <person name="Nagy L.G."/>
            <person name="Floudas D."/>
            <person name="Copeland A."/>
            <person name="Barry K.W."/>
            <person name="Cichocki N."/>
            <person name="Veneault-Fourrey C."/>
            <person name="LaButti K."/>
            <person name="Lindquist E.A."/>
            <person name="Lipzen A."/>
            <person name="Lundell T."/>
            <person name="Morin E."/>
            <person name="Murat C."/>
            <person name="Riley R."/>
            <person name="Ohm R."/>
            <person name="Sun H."/>
            <person name="Tunlid A."/>
            <person name="Henrissat B."/>
            <person name="Grigoriev I.V."/>
            <person name="Hibbett D.S."/>
            <person name="Martin F."/>
        </authorList>
    </citation>
    <scope>NUCLEOTIDE SEQUENCE [LARGE SCALE GENOMIC DNA]</scope>
    <source>
        <strain evidence="3 4">SS14</strain>
    </source>
</reference>
<evidence type="ECO:0000256" key="2">
    <source>
        <dbReference type="ARBA" id="ARBA00023004"/>
    </source>
</evidence>
<accession>A0A0C9V851</accession>
<protein>
    <recommendedName>
        <fullName evidence="5">Galactose oxidase</fullName>
    </recommendedName>
</protein>
<name>A0A0C9V851_SPHS4</name>
<sequence>MTTTLKAIWRRLPISNPALNRSSQVIAVLNSTLTIFSGELQPRTPISADVHSISLSRRNSLQTISPNASFPPSRVGSAGATLGLKLYLFGGRGGKAMDAINENGRVWVFDPATSSWTHLDPNPTSAVPQPRSYHAAAASGNKLFIHAGCPQSGRLDDLWAFDVETKEWQECANAPGGARGGTSL</sequence>
<evidence type="ECO:0000313" key="4">
    <source>
        <dbReference type="Proteomes" id="UP000054279"/>
    </source>
</evidence>
<dbReference type="InterPro" id="IPR015915">
    <property type="entry name" value="Kelch-typ_b-propeller"/>
</dbReference>
<evidence type="ECO:0000313" key="3">
    <source>
        <dbReference type="EMBL" id="KIJ37722.1"/>
    </source>
</evidence>
<dbReference type="EMBL" id="KN837167">
    <property type="protein sequence ID" value="KIJ37722.1"/>
    <property type="molecule type" value="Genomic_DNA"/>
</dbReference>
<dbReference type="PANTHER" id="PTHR47435:SF4">
    <property type="entry name" value="KELCH REPEAT PROTEIN (AFU_ORTHOLOGUE AFUA_5G12780)"/>
    <property type="match status" value="1"/>
</dbReference>
<keyword evidence="4" id="KW-1185">Reference proteome</keyword>
<dbReference type="GO" id="GO:0019760">
    <property type="term" value="P:glucosinolate metabolic process"/>
    <property type="evidence" value="ECO:0007669"/>
    <property type="project" value="UniProtKB-ARBA"/>
</dbReference>
<keyword evidence="2" id="KW-0408">Iron</keyword>
<evidence type="ECO:0008006" key="5">
    <source>
        <dbReference type="Google" id="ProtNLM"/>
    </source>
</evidence>
<dbReference type="HOGENOM" id="CLU_1471672_0_0_1"/>
<dbReference type="Gene3D" id="2.120.10.80">
    <property type="entry name" value="Kelch-type beta propeller"/>
    <property type="match status" value="1"/>
</dbReference>
<dbReference type="AlphaFoldDB" id="A0A0C9V851"/>